<name>A0AAD3XTX5_NEPGR</name>
<dbReference type="AlphaFoldDB" id="A0AAD3XTX5"/>
<organism evidence="1 2">
    <name type="scientific">Nepenthes gracilis</name>
    <name type="common">Slender pitcher plant</name>
    <dbReference type="NCBI Taxonomy" id="150966"/>
    <lineage>
        <taxon>Eukaryota</taxon>
        <taxon>Viridiplantae</taxon>
        <taxon>Streptophyta</taxon>
        <taxon>Embryophyta</taxon>
        <taxon>Tracheophyta</taxon>
        <taxon>Spermatophyta</taxon>
        <taxon>Magnoliopsida</taxon>
        <taxon>eudicotyledons</taxon>
        <taxon>Gunneridae</taxon>
        <taxon>Pentapetalae</taxon>
        <taxon>Caryophyllales</taxon>
        <taxon>Nepenthaceae</taxon>
        <taxon>Nepenthes</taxon>
    </lineage>
</organism>
<sequence length="130" mass="13392">MGVDCTWKLPVEVSILAPVFTLNQDADAGRRRVPCSVSKVCLMNVDDLLRLSWGFLPDDALGRVGSSAGICVFFESGVAGLSSAEPALEILGVALGLPDYGSVNTLKAVAAGLLEAAAGPGRKNLAAVYS</sequence>
<evidence type="ECO:0000313" key="1">
    <source>
        <dbReference type="EMBL" id="GMH16155.1"/>
    </source>
</evidence>
<protein>
    <submittedName>
        <fullName evidence="1">Uncharacterized protein</fullName>
    </submittedName>
</protein>
<dbReference type="Proteomes" id="UP001279734">
    <property type="component" value="Unassembled WGS sequence"/>
</dbReference>
<dbReference type="EMBL" id="BSYO01000016">
    <property type="protein sequence ID" value="GMH16155.1"/>
    <property type="molecule type" value="Genomic_DNA"/>
</dbReference>
<keyword evidence="2" id="KW-1185">Reference proteome</keyword>
<accession>A0AAD3XTX5</accession>
<comment type="caution">
    <text evidence="1">The sequence shown here is derived from an EMBL/GenBank/DDBJ whole genome shotgun (WGS) entry which is preliminary data.</text>
</comment>
<reference evidence="1" key="1">
    <citation type="submission" date="2023-05" db="EMBL/GenBank/DDBJ databases">
        <title>Nepenthes gracilis genome sequencing.</title>
        <authorList>
            <person name="Fukushima K."/>
        </authorList>
    </citation>
    <scope>NUCLEOTIDE SEQUENCE</scope>
    <source>
        <strain evidence="1">SING2019-196</strain>
    </source>
</reference>
<evidence type="ECO:0000313" key="2">
    <source>
        <dbReference type="Proteomes" id="UP001279734"/>
    </source>
</evidence>
<gene>
    <name evidence="1" type="ORF">Nepgr_017996</name>
</gene>
<proteinExistence type="predicted"/>